<protein>
    <recommendedName>
        <fullName evidence="5">Ferric-chelate reductase 1</fullName>
    </recommendedName>
</protein>
<evidence type="ECO:0000313" key="3">
    <source>
        <dbReference type="EMBL" id="CAL8118581.1"/>
    </source>
</evidence>
<feature type="transmembrane region" description="Helical" evidence="1">
    <location>
        <begin position="664"/>
        <end position="690"/>
    </location>
</feature>
<gene>
    <name evidence="3" type="ORF">ODALV1_LOCUS18196</name>
</gene>
<feature type="transmembrane region" description="Helical" evidence="1">
    <location>
        <begin position="590"/>
        <end position="608"/>
    </location>
</feature>
<feature type="signal peptide" evidence="2">
    <location>
        <begin position="1"/>
        <end position="22"/>
    </location>
</feature>
<accession>A0ABP1R342</accession>
<reference evidence="3 4" key="1">
    <citation type="submission" date="2024-08" db="EMBL/GenBank/DDBJ databases">
        <authorList>
            <person name="Cucini C."/>
            <person name="Frati F."/>
        </authorList>
    </citation>
    <scope>NUCLEOTIDE SEQUENCE [LARGE SCALE GENOMIC DNA]</scope>
</reference>
<keyword evidence="4" id="KW-1185">Reference proteome</keyword>
<evidence type="ECO:0000313" key="4">
    <source>
        <dbReference type="Proteomes" id="UP001642540"/>
    </source>
</evidence>
<keyword evidence="1" id="KW-0472">Membrane</keyword>
<dbReference type="EMBL" id="CAXLJM020000057">
    <property type="protein sequence ID" value="CAL8118581.1"/>
    <property type="molecule type" value="Genomic_DNA"/>
</dbReference>
<sequence length="782" mass="87901">MEAVGELLLLLCIFLSFLVINCHPTVQCAHTGSGFSHNWQRRGWKRRQGPFTIGAKNFDSVYGGAMYSGFLSNGYGSDNFFVGGDGIQKEHCPYSYRPLNQDQQNRFGMSIGEIELCDEKDERVILRVNRVQQTDSNGTKYTLAGWLHLEVELTNKSDQIRMIYAQMYDEYYNAVGEFVTDPTEQCKASDPDLYLSPSPYQYLPCSAIGAREAKPSQAVYMVHRGDIVDESVKTSPVYLPAKELTSVHGVHFTWRMNEYWCSRHYRVTPMIFVLTTNELQKWTITTNDGEWRDGQGGVDKIGRYRMLRKTPKHWLRPIFFGGADIKHPGRSPLECDKPLIDEYNDTITPLDASWILKKLPFKVTYEYYHVGKLYPVVGSIYGANTCQLNPYPFGGNSPAFGGRCKDYTSKDTSSGHLQSCNMNPSAAEFEGVNLTLFEKYGDYVTSLHTGRNASCFNPCRPPNTEGDAEDIAKLNVSKLLNNRTDLSDNGLIHETRTKESIAKFWRGRKFHGVLCIIVSMFLMPVSLFSARYYKETFMYCQCKGAHLWYWIHLSTTITATAVFFSSQTALSQSIDSWGRSQHAFGLIHDFVGWASHMVFILLFIMGGLRGVNMPMRKLLMTAHSVVGFTHYIINLLLIAISTLIPASPSLAECGSDGLPKGFSPILFILGGWVACDVIFHAILNILLCGIDAQFRIQRWYCPIVPMLNPGSHSDLRGKVLRRILFLFYFILSGGFTVGAVLVLMLRPQPEGCVFGELSCKSALGCSPAGVALCKKLLYSNCE</sequence>
<feature type="transmembrane region" description="Helical" evidence="1">
    <location>
        <begin position="510"/>
        <end position="528"/>
    </location>
</feature>
<keyword evidence="1" id="KW-0812">Transmembrane</keyword>
<evidence type="ECO:0008006" key="5">
    <source>
        <dbReference type="Google" id="ProtNLM"/>
    </source>
</evidence>
<feature type="transmembrane region" description="Helical" evidence="1">
    <location>
        <begin position="723"/>
        <end position="745"/>
    </location>
</feature>
<keyword evidence="1" id="KW-1133">Transmembrane helix</keyword>
<organism evidence="3 4">
    <name type="scientific">Orchesella dallaii</name>
    <dbReference type="NCBI Taxonomy" id="48710"/>
    <lineage>
        <taxon>Eukaryota</taxon>
        <taxon>Metazoa</taxon>
        <taxon>Ecdysozoa</taxon>
        <taxon>Arthropoda</taxon>
        <taxon>Hexapoda</taxon>
        <taxon>Collembola</taxon>
        <taxon>Entomobryomorpha</taxon>
        <taxon>Entomobryoidea</taxon>
        <taxon>Orchesellidae</taxon>
        <taxon>Orchesellinae</taxon>
        <taxon>Orchesella</taxon>
    </lineage>
</organism>
<comment type="caution">
    <text evidence="3">The sequence shown here is derived from an EMBL/GenBank/DDBJ whole genome shotgun (WGS) entry which is preliminary data.</text>
</comment>
<name>A0ABP1R342_9HEXA</name>
<evidence type="ECO:0000256" key="1">
    <source>
        <dbReference type="SAM" id="Phobius"/>
    </source>
</evidence>
<feature type="transmembrane region" description="Helical" evidence="1">
    <location>
        <begin position="620"/>
        <end position="644"/>
    </location>
</feature>
<dbReference type="Proteomes" id="UP001642540">
    <property type="component" value="Unassembled WGS sequence"/>
</dbReference>
<keyword evidence="2" id="KW-0732">Signal</keyword>
<feature type="transmembrane region" description="Helical" evidence="1">
    <location>
        <begin position="549"/>
        <end position="570"/>
    </location>
</feature>
<proteinExistence type="predicted"/>
<feature type="chain" id="PRO_5045085138" description="Ferric-chelate reductase 1" evidence="2">
    <location>
        <begin position="23"/>
        <end position="782"/>
    </location>
</feature>
<evidence type="ECO:0000256" key="2">
    <source>
        <dbReference type="SAM" id="SignalP"/>
    </source>
</evidence>